<reference evidence="7" key="1">
    <citation type="submission" date="2022-04" db="EMBL/GenBank/DDBJ databases">
        <title>Roseomonas acroporae sp. nov., isolated from coral Acropora digitifera.</title>
        <authorList>
            <person name="Sun H."/>
        </authorList>
    </citation>
    <scope>NUCLEOTIDE SEQUENCE</scope>
    <source>
        <strain evidence="7">NAR14</strain>
    </source>
</reference>
<dbReference type="PANTHER" id="PTHR35988">
    <property type="entry name" value="15-CIS-ZETA-CAROTENE ISOMERASE, CHLOROPLASTIC"/>
    <property type="match status" value="1"/>
</dbReference>
<sequence length="229" mass="24258">MLPLLLAAILWVAAHVGLAGTPLRDALAARLGEGGFRAAFSVLSVVLIVLLVRAFDAAPTTPLWYAPGWLRWLLVLLMLPAFLLFFAAVTARNPTAVGGGGLEAPVRGIQRVTRHPMLWSFALWALVHIVGNGDSAALLFFGAFAVTALAGMPSLDAKLARRDPAGWRRFAARTSVLPFGAIAAGRNHLAPRELLAEIGWLAPALAVLAWGTLLHLHPLLFGVSPLPPG</sequence>
<feature type="transmembrane region" description="Helical" evidence="5">
    <location>
        <begin position="68"/>
        <end position="89"/>
    </location>
</feature>
<dbReference type="EMBL" id="JALPRX010000068">
    <property type="protein sequence ID" value="MCK8785825.1"/>
    <property type="molecule type" value="Genomic_DNA"/>
</dbReference>
<name>A0A9X1YBD3_9PROT</name>
<evidence type="ECO:0000256" key="5">
    <source>
        <dbReference type="SAM" id="Phobius"/>
    </source>
</evidence>
<dbReference type="RefSeq" id="WP_248667942.1">
    <property type="nucleotide sequence ID" value="NZ_JALPRX010000068.1"/>
</dbReference>
<keyword evidence="8" id="KW-1185">Reference proteome</keyword>
<feature type="transmembrane region" description="Helical" evidence="5">
    <location>
        <begin position="201"/>
        <end position="223"/>
    </location>
</feature>
<keyword evidence="2 5" id="KW-0812">Transmembrane</keyword>
<dbReference type="GO" id="GO:0090471">
    <property type="term" value="F:9,15,9'-tri-cis-zeta-carotene isomerase activity"/>
    <property type="evidence" value="ECO:0007669"/>
    <property type="project" value="TreeGrafter"/>
</dbReference>
<evidence type="ECO:0000256" key="2">
    <source>
        <dbReference type="ARBA" id="ARBA00022692"/>
    </source>
</evidence>
<protein>
    <submittedName>
        <fullName evidence="7">NnrU family protein</fullName>
    </submittedName>
</protein>
<accession>A0A9X1YBD3</accession>
<dbReference type="Gene3D" id="1.20.120.1630">
    <property type="match status" value="1"/>
</dbReference>
<evidence type="ECO:0000313" key="8">
    <source>
        <dbReference type="Proteomes" id="UP001139516"/>
    </source>
</evidence>
<gene>
    <name evidence="7" type="ORF">M0638_15705</name>
</gene>
<feature type="domain" description="NnrU" evidence="6">
    <location>
        <begin position="4"/>
        <end position="225"/>
    </location>
</feature>
<keyword evidence="4 5" id="KW-0472">Membrane</keyword>
<evidence type="ECO:0000256" key="4">
    <source>
        <dbReference type="ARBA" id="ARBA00023136"/>
    </source>
</evidence>
<evidence type="ECO:0000256" key="3">
    <source>
        <dbReference type="ARBA" id="ARBA00022989"/>
    </source>
</evidence>
<dbReference type="AlphaFoldDB" id="A0A9X1YBD3"/>
<dbReference type="Proteomes" id="UP001139516">
    <property type="component" value="Unassembled WGS sequence"/>
</dbReference>
<feature type="transmembrane region" description="Helical" evidence="5">
    <location>
        <begin position="121"/>
        <end position="149"/>
    </location>
</feature>
<comment type="caution">
    <text evidence="7">The sequence shown here is derived from an EMBL/GenBank/DDBJ whole genome shotgun (WGS) entry which is preliminary data.</text>
</comment>
<dbReference type="InterPro" id="IPR009915">
    <property type="entry name" value="NnrU_dom"/>
</dbReference>
<organism evidence="7 8">
    <name type="scientific">Roseomonas acroporae</name>
    <dbReference type="NCBI Taxonomy" id="2937791"/>
    <lineage>
        <taxon>Bacteria</taxon>
        <taxon>Pseudomonadati</taxon>
        <taxon>Pseudomonadota</taxon>
        <taxon>Alphaproteobacteria</taxon>
        <taxon>Acetobacterales</taxon>
        <taxon>Roseomonadaceae</taxon>
        <taxon>Roseomonas</taxon>
    </lineage>
</organism>
<keyword evidence="3 5" id="KW-1133">Transmembrane helix</keyword>
<dbReference type="Pfam" id="PF07298">
    <property type="entry name" value="NnrU"/>
    <property type="match status" value="1"/>
</dbReference>
<feature type="transmembrane region" description="Helical" evidence="5">
    <location>
        <begin position="35"/>
        <end position="56"/>
    </location>
</feature>
<evidence type="ECO:0000259" key="6">
    <source>
        <dbReference type="Pfam" id="PF07298"/>
    </source>
</evidence>
<dbReference type="PANTHER" id="PTHR35988:SF2">
    <property type="entry name" value="15-CIS-ZETA-CAROTENE ISOMERASE, CHLOROPLASTIC"/>
    <property type="match status" value="1"/>
</dbReference>
<comment type="subcellular location">
    <subcellularLocation>
        <location evidence="1">Membrane</location>
        <topology evidence="1">Multi-pass membrane protein</topology>
    </subcellularLocation>
</comment>
<dbReference type="GO" id="GO:0016020">
    <property type="term" value="C:membrane"/>
    <property type="evidence" value="ECO:0007669"/>
    <property type="project" value="UniProtKB-SubCell"/>
</dbReference>
<evidence type="ECO:0000313" key="7">
    <source>
        <dbReference type="EMBL" id="MCK8785825.1"/>
    </source>
</evidence>
<evidence type="ECO:0000256" key="1">
    <source>
        <dbReference type="ARBA" id="ARBA00004141"/>
    </source>
</evidence>
<proteinExistence type="predicted"/>